<dbReference type="AlphaFoldDB" id="A0A502GA31"/>
<dbReference type="InterPro" id="IPR050641">
    <property type="entry name" value="RIFMO-like"/>
</dbReference>
<dbReference type="SUPFAM" id="SSF51905">
    <property type="entry name" value="FAD/NAD(P)-binding domain"/>
    <property type="match status" value="1"/>
</dbReference>
<keyword evidence="4" id="KW-0560">Oxidoreductase</keyword>
<reference evidence="4 5" key="1">
    <citation type="journal article" date="2019" name="Environ. Microbiol.">
        <title>Species interactions and distinct microbial communities in high Arctic permafrost affected cryosols are associated with the CH4 and CO2 gas fluxes.</title>
        <authorList>
            <person name="Altshuler I."/>
            <person name="Hamel J."/>
            <person name="Turney S."/>
            <person name="Magnuson E."/>
            <person name="Levesque R."/>
            <person name="Greer C."/>
            <person name="Whyte L.G."/>
        </authorList>
    </citation>
    <scope>NUCLEOTIDE SEQUENCE [LARGE SCALE GENOMIC DNA]</scope>
    <source>
        <strain evidence="4 5">S9.3B</strain>
    </source>
</reference>
<dbReference type="InterPro" id="IPR036188">
    <property type="entry name" value="FAD/NAD-bd_sf"/>
</dbReference>
<dbReference type="Gene3D" id="3.40.30.120">
    <property type="match status" value="1"/>
</dbReference>
<evidence type="ECO:0000313" key="4">
    <source>
        <dbReference type="EMBL" id="TPG58634.1"/>
    </source>
</evidence>
<dbReference type="RefSeq" id="WP_140882366.1">
    <property type="nucleotide sequence ID" value="NZ_RCZP01000005.1"/>
</dbReference>
<keyword evidence="1" id="KW-0285">Flavoprotein</keyword>
<evidence type="ECO:0000259" key="3">
    <source>
        <dbReference type="Pfam" id="PF01494"/>
    </source>
</evidence>
<gene>
    <name evidence="4" type="ORF">EAH89_08495</name>
</gene>
<dbReference type="GO" id="GO:0071949">
    <property type="term" value="F:FAD binding"/>
    <property type="evidence" value="ECO:0007669"/>
    <property type="project" value="InterPro"/>
</dbReference>
<evidence type="ECO:0000256" key="1">
    <source>
        <dbReference type="ARBA" id="ARBA00022630"/>
    </source>
</evidence>
<sequence length="588" mass="64233">MIETDVLIIGSGPAGSAAALALSTYGIRNVLVTKYRWLADTPRAHITNQRTMEILRDLGVEAEVTALATPQDWMGNTVFCTSLAGEELGRIRTWGTHPQRRADYDQASPSAMCDMPQHLMEPILLGKACARGTRARFDTEYLSLTQDSEGVTARVRDRLDGREYDIRAKYLIGADGGRSKVAEDIGLPMEGRMGVAGSMNIVFKADLSRYVAHRPSVLYWVLQPGSNIGGIGMGLVRMVRPWNEWLIVWGYDINQPPPEVDDALAKEVAHKLIGDETVPIEVTSTSVWTVNNMFATRYAEGRVFCMGDAVHRHPPSNGLGSNTSIQDAYNLAWKLALVLRGQADPSLLESYDAERAPIGRQIVTRANRSIEEFGPIFGALGLLDDRGFAQMRANMEARKAATPEAAAQREALRQAIAHKDYEFNAHGVEMNQRYASAAVVPDGTPEPAWARDPELYYHPTTWPGARLPHVWLSRGGQQVSTLDLAGKGRFSLLTGINGGAWKAAAEALTRETGVDVEVFVIGPGQAYEDVFGDWATIRDVTESGCVLVRPDMHVAWRAPDASHLDALGHALRAVLGRADAVPASRAAE</sequence>
<evidence type="ECO:0000256" key="2">
    <source>
        <dbReference type="ARBA" id="ARBA00022827"/>
    </source>
</evidence>
<proteinExistence type="predicted"/>
<evidence type="ECO:0000313" key="5">
    <source>
        <dbReference type="Proteomes" id="UP000317078"/>
    </source>
</evidence>
<dbReference type="InterPro" id="IPR002938">
    <property type="entry name" value="FAD-bd"/>
</dbReference>
<dbReference type="OrthoDB" id="9791689at2"/>
<dbReference type="PANTHER" id="PTHR43004:SF8">
    <property type="entry name" value="FAD-BINDING DOMAIN-CONTAINING PROTEIN-RELATED"/>
    <property type="match status" value="1"/>
</dbReference>
<protein>
    <submittedName>
        <fullName evidence="4">2,4-dichlorophenol 6-monooxygenase</fullName>
    </submittedName>
</protein>
<comment type="caution">
    <text evidence="4">The sequence shown here is derived from an EMBL/GenBank/DDBJ whole genome shotgun (WGS) entry which is preliminary data.</text>
</comment>
<dbReference type="Pfam" id="PF01494">
    <property type="entry name" value="FAD_binding_3"/>
    <property type="match status" value="1"/>
</dbReference>
<keyword evidence="4" id="KW-0503">Monooxygenase</keyword>
<dbReference type="Proteomes" id="UP000317078">
    <property type="component" value="Unassembled WGS sequence"/>
</dbReference>
<dbReference type="PRINTS" id="PR00420">
    <property type="entry name" value="RNGMNOXGNASE"/>
</dbReference>
<keyword evidence="5" id="KW-1185">Reference proteome</keyword>
<dbReference type="EMBL" id="RCZP01000005">
    <property type="protein sequence ID" value="TPG58634.1"/>
    <property type="molecule type" value="Genomic_DNA"/>
</dbReference>
<dbReference type="Pfam" id="PF21274">
    <property type="entry name" value="Rng_hyd_C"/>
    <property type="match status" value="1"/>
</dbReference>
<dbReference type="Gene3D" id="3.50.50.60">
    <property type="entry name" value="FAD/NAD(P)-binding domain"/>
    <property type="match status" value="1"/>
</dbReference>
<feature type="domain" description="FAD-binding" evidence="3">
    <location>
        <begin position="3"/>
        <end position="366"/>
    </location>
</feature>
<organism evidence="4 5">
    <name type="scientific">Muricoccus nepalensis</name>
    <dbReference type="NCBI Taxonomy" id="1854500"/>
    <lineage>
        <taxon>Bacteria</taxon>
        <taxon>Pseudomonadati</taxon>
        <taxon>Pseudomonadota</taxon>
        <taxon>Alphaproteobacteria</taxon>
        <taxon>Acetobacterales</taxon>
        <taxon>Roseomonadaceae</taxon>
        <taxon>Muricoccus</taxon>
    </lineage>
</organism>
<accession>A0A502GA31</accession>
<dbReference type="PANTHER" id="PTHR43004">
    <property type="entry name" value="TRK SYSTEM POTASSIUM UPTAKE PROTEIN"/>
    <property type="match status" value="1"/>
</dbReference>
<dbReference type="GO" id="GO:0016709">
    <property type="term" value="F:oxidoreductase activity, acting on paired donors, with incorporation or reduction of molecular oxygen, NAD(P)H as one donor, and incorporation of one atom of oxygen"/>
    <property type="evidence" value="ECO:0007669"/>
    <property type="project" value="UniProtKB-ARBA"/>
</dbReference>
<dbReference type="Gene3D" id="3.30.9.10">
    <property type="entry name" value="D-Amino Acid Oxidase, subunit A, domain 2"/>
    <property type="match status" value="1"/>
</dbReference>
<keyword evidence="2" id="KW-0274">FAD</keyword>
<name>A0A502GA31_9PROT</name>